<protein>
    <submittedName>
        <fullName evidence="1">Uncharacterized protein</fullName>
    </submittedName>
</protein>
<name>A0A4Y7RHH5_9FIRM</name>
<sequence>MKQAVNPILFLLANNPETEQNLEVMMSILQVTNEAVKSIKNGLDNFHETILKIKDQTPHNSNQ</sequence>
<accession>A0A4Y7RHH5</accession>
<gene>
    <name evidence="1" type="ORF">Psch_02018</name>
</gene>
<dbReference type="EMBL" id="QFGA01000001">
    <property type="protein sequence ID" value="TEB08455.1"/>
    <property type="molecule type" value="Genomic_DNA"/>
</dbReference>
<keyword evidence="2" id="KW-1185">Reference proteome</keyword>
<reference evidence="1 2" key="1">
    <citation type="journal article" date="2018" name="Environ. Microbiol.">
        <title>Novel energy conservation strategies and behaviour of Pelotomaculum schinkii driving syntrophic propionate catabolism.</title>
        <authorList>
            <person name="Hidalgo-Ahumada C.A.P."/>
            <person name="Nobu M.K."/>
            <person name="Narihiro T."/>
            <person name="Tamaki H."/>
            <person name="Liu W.T."/>
            <person name="Kamagata Y."/>
            <person name="Stams A.J.M."/>
            <person name="Imachi H."/>
            <person name="Sousa D.Z."/>
        </authorList>
    </citation>
    <scope>NUCLEOTIDE SEQUENCE [LARGE SCALE GENOMIC DNA]</scope>
    <source>
        <strain evidence="1 2">HH</strain>
    </source>
</reference>
<organism evidence="1 2">
    <name type="scientific">Pelotomaculum schinkii</name>
    <dbReference type="NCBI Taxonomy" id="78350"/>
    <lineage>
        <taxon>Bacteria</taxon>
        <taxon>Bacillati</taxon>
        <taxon>Bacillota</taxon>
        <taxon>Clostridia</taxon>
        <taxon>Eubacteriales</taxon>
        <taxon>Desulfotomaculaceae</taxon>
        <taxon>Pelotomaculum</taxon>
    </lineage>
</organism>
<dbReference type="AlphaFoldDB" id="A0A4Y7RHH5"/>
<proteinExistence type="predicted"/>
<dbReference type="Proteomes" id="UP000298324">
    <property type="component" value="Unassembled WGS sequence"/>
</dbReference>
<evidence type="ECO:0000313" key="2">
    <source>
        <dbReference type="Proteomes" id="UP000298324"/>
    </source>
</evidence>
<dbReference type="RefSeq" id="WP_134217133.1">
    <property type="nucleotide sequence ID" value="NZ_QFGA01000001.1"/>
</dbReference>
<evidence type="ECO:0000313" key="1">
    <source>
        <dbReference type="EMBL" id="TEB08455.1"/>
    </source>
</evidence>
<comment type="caution">
    <text evidence="1">The sequence shown here is derived from an EMBL/GenBank/DDBJ whole genome shotgun (WGS) entry which is preliminary data.</text>
</comment>